<dbReference type="RefSeq" id="WP_211550362.1">
    <property type="nucleotide sequence ID" value="NZ_JAGTUF010000016.1"/>
</dbReference>
<dbReference type="Gene3D" id="3.40.630.30">
    <property type="match status" value="1"/>
</dbReference>
<dbReference type="PANTHER" id="PTHR10545">
    <property type="entry name" value="DIAMINE N-ACETYLTRANSFERASE"/>
    <property type="match status" value="1"/>
</dbReference>
<dbReference type="InterPro" id="IPR016181">
    <property type="entry name" value="Acyl_CoA_acyltransferase"/>
</dbReference>
<evidence type="ECO:0000256" key="1">
    <source>
        <dbReference type="ARBA" id="ARBA00022679"/>
    </source>
</evidence>
<feature type="domain" description="N-acetyltransferase" evidence="3">
    <location>
        <begin position="1"/>
        <end position="152"/>
    </location>
</feature>
<dbReference type="Proteomes" id="UP000680714">
    <property type="component" value="Unassembled WGS sequence"/>
</dbReference>
<name>A0ABS5IFB5_9PROT</name>
<dbReference type="InterPro" id="IPR000182">
    <property type="entry name" value="GNAT_dom"/>
</dbReference>
<protein>
    <submittedName>
        <fullName evidence="4">GNAT family N-acetyltransferase</fullName>
    </submittedName>
</protein>
<dbReference type="InterPro" id="IPR051016">
    <property type="entry name" value="Diverse_Substrate_AcTransf"/>
</dbReference>
<dbReference type="PANTHER" id="PTHR10545:SF29">
    <property type="entry name" value="GH14572P-RELATED"/>
    <property type="match status" value="1"/>
</dbReference>
<keyword evidence="5" id="KW-1185">Reference proteome</keyword>
<organism evidence="4 5">
    <name type="scientific">Magnetospirillum sulfuroxidans</name>
    <dbReference type="NCBI Taxonomy" id="611300"/>
    <lineage>
        <taxon>Bacteria</taxon>
        <taxon>Pseudomonadati</taxon>
        <taxon>Pseudomonadota</taxon>
        <taxon>Alphaproteobacteria</taxon>
        <taxon>Rhodospirillales</taxon>
        <taxon>Rhodospirillaceae</taxon>
        <taxon>Magnetospirillum</taxon>
    </lineage>
</organism>
<proteinExistence type="predicted"/>
<sequence>MTIRAATAADLAEILCLLHELAAFEGGAVTARLADLRQGFGQGRFEALVAEQAGALAGLLTILPSYSSWRGQSGAIIHDLYVRPTARGQGLGKMLVRALVAMAPARGWGRIDVNVLDWNQPAQEFYRSLGLVPAAGWQIWRIEGAALEKPFAVK</sequence>
<dbReference type="SUPFAM" id="SSF55729">
    <property type="entry name" value="Acyl-CoA N-acyltransferases (Nat)"/>
    <property type="match status" value="1"/>
</dbReference>
<evidence type="ECO:0000313" key="4">
    <source>
        <dbReference type="EMBL" id="MBR9973024.1"/>
    </source>
</evidence>
<dbReference type="PROSITE" id="PS51186">
    <property type="entry name" value="GNAT"/>
    <property type="match status" value="1"/>
</dbReference>
<reference evidence="4 5" key="1">
    <citation type="submission" date="2021-04" db="EMBL/GenBank/DDBJ databases">
        <title>Magnetospirillum sulfuroxidans sp. nov., a facultative chemolithoautotrophic sulfur-oxidizing alphaproteobacterium isolated from freshwater sediment and proposals for Paramagetospirillum gen. nov., and Magnetospirillaceae fam. nov.</title>
        <authorList>
            <person name="Koziaeva V."/>
            <person name="Geelhoed J.S."/>
            <person name="Sorokin D.Y."/>
            <person name="Grouzdev D.S."/>
        </authorList>
    </citation>
    <scope>NUCLEOTIDE SEQUENCE [LARGE SCALE GENOMIC DNA]</scope>
    <source>
        <strain evidence="4 5">J10</strain>
    </source>
</reference>
<dbReference type="CDD" id="cd04301">
    <property type="entry name" value="NAT_SF"/>
    <property type="match status" value="1"/>
</dbReference>
<keyword evidence="1" id="KW-0808">Transferase</keyword>
<evidence type="ECO:0000313" key="5">
    <source>
        <dbReference type="Proteomes" id="UP000680714"/>
    </source>
</evidence>
<comment type="caution">
    <text evidence="4">The sequence shown here is derived from an EMBL/GenBank/DDBJ whole genome shotgun (WGS) entry which is preliminary data.</text>
</comment>
<evidence type="ECO:0000259" key="3">
    <source>
        <dbReference type="PROSITE" id="PS51186"/>
    </source>
</evidence>
<accession>A0ABS5IFB5</accession>
<gene>
    <name evidence="4" type="ORF">KEC16_14965</name>
</gene>
<dbReference type="EMBL" id="JAGTUF010000016">
    <property type="protein sequence ID" value="MBR9973024.1"/>
    <property type="molecule type" value="Genomic_DNA"/>
</dbReference>
<keyword evidence="2" id="KW-0012">Acyltransferase</keyword>
<evidence type="ECO:0000256" key="2">
    <source>
        <dbReference type="ARBA" id="ARBA00023315"/>
    </source>
</evidence>
<dbReference type="Pfam" id="PF00583">
    <property type="entry name" value="Acetyltransf_1"/>
    <property type="match status" value="1"/>
</dbReference>